<dbReference type="RefSeq" id="WP_048878837.1">
    <property type="nucleotide sequence ID" value="NZ_BANC01000046.1"/>
</dbReference>
<gene>
    <name evidence="2" type="ORF">Aam_047_002</name>
</gene>
<dbReference type="InterPro" id="IPR007393">
    <property type="entry name" value="YlxR_dom"/>
</dbReference>
<dbReference type="NCBIfam" id="NF006622">
    <property type="entry name" value="PRK09190.1"/>
    <property type="match status" value="1"/>
</dbReference>
<dbReference type="InterPro" id="IPR029064">
    <property type="entry name" value="Ribosomal_eL30-like_sf"/>
</dbReference>
<name>A0A0D6PGB6_9PROT</name>
<dbReference type="Pfam" id="PF04296">
    <property type="entry name" value="YlxR"/>
    <property type="match status" value="1"/>
</dbReference>
<dbReference type="InterPro" id="IPR035931">
    <property type="entry name" value="YlxR-like_sf"/>
</dbReference>
<dbReference type="Proteomes" id="UP000032668">
    <property type="component" value="Unassembled WGS sequence"/>
</dbReference>
<reference evidence="2 3" key="1">
    <citation type="submission" date="2012-11" db="EMBL/GenBank/DDBJ databases">
        <title>Whole genome sequence of Acidocella aminolytica 101 = DSM 11237.</title>
        <authorList>
            <person name="Azuma Y."/>
            <person name="Higashiura N."/>
            <person name="Hirakawa H."/>
            <person name="Matsushita K."/>
        </authorList>
    </citation>
    <scope>NUCLEOTIDE SEQUENCE [LARGE SCALE GENOMIC DNA]</scope>
    <source>
        <strain evidence="3">101 / DSM 11237</strain>
    </source>
</reference>
<proteinExistence type="predicted"/>
<dbReference type="Gene3D" id="3.30.1230.10">
    <property type="entry name" value="YlxR-like"/>
    <property type="match status" value="1"/>
</dbReference>
<dbReference type="SUPFAM" id="SSF64376">
    <property type="entry name" value="YlxR-like"/>
    <property type="match status" value="1"/>
</dbReference>
<dbReference type="PANTHER" id="PTHR34215:SF1">
    <property type="entry name" value="YLXR DOMAIN-CONTAINING PROTEIN"/>
    <property type="match status" value="1"/>
</dbReference>
<dbReference type="AlphaFoldDB" id="A0A0D6PGB6"/>
<sequence>MATQPDPETLPDEPERGPLRRCLINRTQGRREEMLRFVAAPNGALVFDPAATLPGRGMWLSADGNVIDLAIRRGVFPRAARAPLNVPQDLRDKVEAALTQRITELLGLARRSGAAISGFEKAREWLQSGRGGVIVQAADGSADECERFAGGRSIPRVAALSAVALGRIFGREHTVHVVVAPGRLAGMIEIEARRLRGVAKERVSGQ</sequence>
<evidence type="ECO:0000313" key="3">
    <source>
        <dbReference type="Proteomes" id="UP000032668"/>
    </source>
</evidence>
<dbReference type="SUPFAM" id="SSF55315">
    <property type="entry name" value="L30e-like"/>
    <property type="match status" value="1"/>
</dbReference>
<dbReference type="InterPro" id="IPR037465">
    <property type="entry name" value="YlxR"/>
</dbReference>
<comment type="caution">
    <text evidence="2">The sequence shown here is derived from an EMBL/GenBank/DDBJ whole genome shotgun (WGS) entry which is preliminary data.</text>
</comment>
<evidence type="ECO:0000313" key="2">
    <source>
        <dbReference type="EMBL" id="GAN80421.1"/>
    </source>
</evidence>
<organism evidence="2 3">
    <name type="scientific">Acidocella aminolytica 101 = DSM 11237</name>
    <dbReference type="NCBI Taxonomy" id="1120923"/>
    <lineage>
        <taxon>Bacteria</taxon>
        <taxon>Pseudomonadati</taxon>
        <taxon>Pseudomonadota</taxon>
        <taxon>Alphaproteobacteria</taxon>
        <taxon>Acetobacterales</taxon>
        <taxon>Acidocellaceae</taxon>
        <taxon>Acidocella</taxon>
    </lineage>
</organism>
<accession>A0A0D6PGB6</accession>
<protein>
    <recommendedName>
        <fullName evidence="1">YlxR domain-containing protein</fullName>
    </recommendedName>
</protein>
<evidence type="ECO:0000259" key="1">
    <source>
        <dbReference type="Pfam" id="PF04296"/>
    </source>
</evidence>
<dbReference type="STRING" id="1120923.SAMN02746095_01727"/>
<dbReference type="OrthoDB" id="9799836at2"/>
<dbReference type="PANTHER" id="PTHR34215">
    <property type="entry name" value="BLL0784 PROTEIN"/>
    <property type="match status" value="1"/>
</dbReference>
<dbReference type="EMBL" id="BANC01000046">
    <property type="protein sequence ID" value="GAN80421.1"/>
    <property type="molecule type" value="Genomic_DNA"/>
</dbReference>
<feature type="domain" description="YlxR" evidence="1">
    <location>
        <begin position="20"/>
        <end position="95"/>
    </location>
</feature>
<keyword evidence="3" id="KW-1185">Reference proteome</keyword>
<dbReference type="Gene3D" id="3.30.1330.30">
    <property type="match status" value="1"/>
</dbReference>